<keyword evidence="2" id="KW-1185">Reference proteome</keyword>
<reference evidence="1" key="1">
    <citation type="submission" date="2022-02" db="EMBL/GenBank/DDBJ databases">
        <title>Plant Genome Project.</title>
        <authorList>
            <person name="Zhang R.-G."/>
        </authorList>
    </citation>
    <scope>NUCLEOTIDE SEQUENCE</scope>
    <source>
        <strain evidence="1">AT1</strain>
    </source>
</reference>
<organism evidence="1 2">
    <name type="scientific">Rhododendron molle</name>
    <name type="common">Chinese azalea</name>
    <name type="synonym">Azalea mollis</name>
    <dbReference type="NCBI Taxonomy" id="49168"/>
    <lineage>
        <taxon>Eukaryota</taxon>
        <taxon>Viridiplantae</taxon>
        <taxon>Streptophyta</taxon>
        <taxon>Embryophyta</taxon>
        <taxon>Tracheophyta</taxon>
        <taxon>Spermatophyta</taxon>
        <taxon>Magnoliopsida</taxon>
        <taxon>eudicotyledons</taxon>
        <taxon>Gunneridae</taxon>
        <taxon>Pentapetalae</taxon>
        <taxon>asterids</taxon>
        <taxon>Ericales</taxon>
        <taxon>Ericaceae</taxon>
        <taxon>Ericoideae</taxon>
        <taxon>Rhodoreae</taxon>
        <taxon>Rhododendron</taxon>
    </lineage>
</organism>
<proteinExistence type="predicted"/>
<protein>
    <submittedName>
        <fullName evidence="1">Uncharacterized protein</fullName>
    </submittedName>
</protein>
<gene>
    <name evidence="1" type="ORF">RHMOL_Rhmol08G0168300</name>
</gene>
<name>A0ACC0MQB4_RHOML</name>
<evidence type="ECO:0000313" key="1">
    <source>
        <dbReference type="EMBL" id="KAI8542809.1"/>
    </source>
</evidence>
<dbReference type="Proteomes" id="UP001062846">
    <property type="component" value="Chromosome 8"/>
</dbReference>
<comment type="caution">
    <text evidence="1">The sequence shown here is derived from an EMBL/GenBank/DDBJ whole genome shotgun (WGS) entry which is preliminary data.</text>
</comment>
<accession>A0ACC0MQB4</accession>
<evidence type="ECO:0000313" key="2">
    <source>
        <dbReference type="Proteomes" id="UP001062846"/>
    </source>
</evidence>
<sequence length="196" mass="22257">MRPTSLQMLLYRWWLSFEAEEEKIYPVKEVKLSLHKSLRILILLLRVEKFKRQLIISTVSDVRGLLAISPLFGGAIYDAAQSFNEAYDKVIKKSATSEFSATWAPLSLELLDQLAEPKRCNITLEAYMNTYAGISQCRFNVYSMFAIPLPTLDDQQNLRQPLALPPPTPIKNKKTATASAFTHVAKEIPGKNRKLN</sequence>
<dbReference type="EMBL" id="CM046395">
    <property type="protein sequence ID" value="KAI8542809.1"/>
    <property type="molecule type" value="Genomic_DNA"/>
</dbReference>